<proteinExistence type="predicted"/>
<comment type="caution">
    <text evidence="1">The sequence shown here is derived from an EMBL/GenBank/DDBJ whole genome shotgun (WGS) entry which is preliminary data.</text>
</comment>
<keyword evidence="2" id="KW-1185">Reference proteome</keyword>
<gene>
    <name evidence="1" type="ORF">H8K36_11150</name>
</gene>
<dbReference type="AlphaFoldDB" id="A0A923HLP3"/>
<dbReference type="Proteomes" id="UP000627446">
    <property type="component" value="Unassembled WGS sequence"/>
</dbReference>
<name>A0A923HLP3_9BURK</name>
<sequence length="124" mass="14110">MKLITTLFLLALSACTTPEKSMEPRQIEPAHLEQVTTTTRSAIDVTVAVDGKYVWRGKAWLPQELEATLIEEKKKYKIEEIRLCLGGEEMTPQHLVDIFLIAEAIGVKAFYEREDGFKSIKWGK</sequence>
<protein>
    <submittedName>
        <fullName evidence="1">Uncharacterized protein</fullName>
    </submittedName>
</protein>
<organism evidence="1 2">
    <name type="scientific">Undibacterium nitidum</name>
    <dbReference type="NCBI Taxonomy" id="2762298"/>
    <lineage>
        <taxon>Bacteria</taxon>
        <taxon>Pseudomonadati</taxon>
        <taxon>Pseudomonadota</taxon>
        <taxon>Betaproteobacteria</taxon>
        <taxon>Burkholderiales</taxon>
        <taxon>Oxalobacteraceae</taxon>
        <taxon>Undibacterium</taxon>
    </lineage>
</organism>
<accession>A0A923HLP3</accession>
<dbReference type="PROSITE" id="PS51257">
    <property type="entry name" value="PROKAR_LIPOPROTEIN"/>
    <property type="match status" value="1"/>
</dbReference>
<reference evidence="1" key="1">
    <citation type="submission" date="2020-08" db="EMBL/GenBank/DDBJ databases">
        <title>Novel species isolated from subtropical streams in China.</title>
        <authorList>
            <person name="Lu H."/>
        </authorList>
    </citation>
    <scope>NUCLEOTIDE SEQUENCE</scope>
    <source>
        <strain evidence="1">LX22W</strain>
    </source>
</reference>
<dbReference type="RefSeq" id="WP_186916409.1">
    <property type="nucleotide sequence ID" value="NZ_JACOFZ010000003.1"/>
</dbReference>
<dbReference type="EMBL" id="JACOFZ010000003">
    <property type="protein sequence ID" value="MBC3881935.1"/>
    <property type="molecule type" value="Genomic_DNA"/>
</dbReference>
<evidence type="ECO:0000313" key="1">
    <source>
        <dbReference type="EMBL" id="MBC3881935.1"/>
    </source>
</evidence>
<evidence type="ECO:0000313" key="2">
    <source>
        <dbReference type="Proteomes" id="UP000627446"/>
    </source>
</evidence>